<protein>
    <recommendedName>
        <fullName evidence="1">Protein kinase domain-containing protein</fullName>
    </recommendedName>
</protein>
<evidence type="ECO:0000259" key="1">
    <source>
        <dbReference type="PROSITE" id="PS50011"/>
    </source>
</evidence>
<gene>
    <name evidence="2" type="ORF">B0H17DRAFT_1244622</name>
</gene>
<dbReference type="PROSITE" id="PS50011">
    <property type="entry name" value="PROTEIN_KINASE_DOM"/>
    <property type="match status" value="1"/>
</dbReference>
<comment type="caution">
    <text evidence="2">The sequence shown here is derived from an EMBL/GenBank/DDBJ whole genome shotgun (WGS) entry which is preliminary data.</text>
</comment>
<dbReference type="EMBL" id="JARKIE010000170">
    <property type="protein sequence ID" value="KAJ7671950.1"/>
    <property type="molecule type" value="Genomic_DNA"/>
</dbReference>
<feature type="domain" description="Protein kinase" evidence="1">
    <location>
        <begin position="1"/>
        <end position="228"/>
    </location>
</feature>
<dbReference type="GO" id="GO:0004672">
    <property type="term" value="F:protein kinase activity"/>
    <property type="evidence" value="ECO:0007669"/>
    <property type="project" value="InterPro"/>
</dbReference>
<dbReference type="SUPFAM" id="SSF56112">
    <property type="entry name" value="Protein kinase-like (PK-like)"/>
    <property type="match status" value="1"/>
</dbReference>
<dbReference type="InterPro" id="IPR011009">
    <property type="entry name" value="Kinase-like_dom_sf"/>
</dbReference>
<proteinExistence type="predicted"/>
<dbReference type="Proteomes" id="UP001221757">
    <property type="component" value="Unassembled WGS sequence"/>
</dbReference>
<name>A0AAD7D3M8_MYCRO</name>
<dbReference type="GO" id="GO:0005524">
    <property type="term" value="F:ATP binding"/>
    <property type="evidence" value="ECO:0007669"/>
    <property type="project" value="InterPro"/>
</dbReference>
<accession>A0AAD7D3M8</accession>
<evidence type="ECO:0000313" key="2">
    <source>
        <dbReference type="EMBL" id="KAJ7671950.1"/>
    </source>
</evidence>
<dbReference type="AlphaFoldDB" id="A0AAD7D3M8"/>
<organism evidence="2 3">
    <name type="scientific">Mycena rosella</name>
    <name type="common">Pink bonnet</name>
    <name type="synonym">Agaricus rosellus</name>
    <dbReference type="NCBI Taxonomy" id="1033263"/>
    <lineage>
        <taxon>Eukaryota</taxon>
        <taxon>Fungi</taxon>
        <taxon>Dikarya</taxon>
        <taxon>Basidiomycota</taxon>
        <taxon>Agaricomycotina</taxon>
        <taxon>Agaricomycetes</taxon>
        <taxon>Agaricomycetidae</taxon>
        <taxon>Agaricales</taxon>
        <taxon>Marasmiineae</taxon>
        <taxon>Mycenaceae</taxon>
        <taxon>Mycena</taxon>
    </lineage>
</organism>
<evidence type="ECO:0000313" key="3">
    <source>
        <dbReference type="Proteomes" id="UP001221757"/>
    </source>
</evidence>
<keyword evidence="3" id="KW-1185">Reference proteome</keyword>
<dbReference type="InterPro" id="IPR000719">
    <property type="entry name" value="Prot_kinase_dom"/>
</dbReference>
<sequence length="228" mass="26642">MPRMRRCDYPPFFTRVGEFTEFVLQVLEGLVFLHGKNIAHHDICAKNLVVDPSRMIPDGSHFMWFMTANGVDHLRDYTGNDSDPHIMKSRTEAGPMRYYHIDFGLSVHFPSFEARGLGTGEDGRYRKHIPEISETVPYDPFKVDVRSVGEMLRREFLWHYKGLDFIVPFVKTLRRRNPSKRPDAVEALGRFRRLLSWMSEKDLAAPVSESYSYEWKKRRAALFIKGLL</sequence>
<reference evidence="2" key="1">
    <citation type="submission" date="2023-03" db="EMBL/GenBank/DDBJ databases">
        <title>Massive genome expansion in bonnet fungi (Mycena s.s.) driven by repeated elements and novel gene families across ecological guilds.</title>
        <authorList>
            <consortium name="Lawrence Berkeley National Laboratory"/>
            <person name="Harder C.B."/>
            <person name="Miyauchi S."/>
            <person name="Viragh M."/>
            <person name="Kuo A."/>
            <person name="Thoen E."/>
            <person name="Andreopoulos B."/>
            <person name="Lu D."/>
            <person name="Skrede I."/>
            <person name="Drula E."/>
            <person name="Henrissat B."/>
            <person name="Morin E."/>
            <person name="Kohler A."/>
            <person name="Barry K."/>
            <person name="LaButti K."/>
            <person name="Morin E."/>
            <person name="Salamov A."/>
            <person name="Lipzen A."/>
            <person name="Mereny Z."/>
            <person name="Hegedus B."/>
            <person name="Baldrian P."/>
            <person name="Stursova M."/>
            <person name="Weitz H."/>
            <person name="Taylor A."/>
            <person name="Grigoriev I.V."/>
            <person name="Nagy L.G."/>
            <person name="Martin F."/>
            <person name="Kauserud H."/>
        </authorList>
    </citation>
    <scope>NUCLEOTIDE SEQUENCE</scope>
    <source>
        <strain evidence="2">CBHHK067</strain>
    </source>
</reference>
<dbReference type="Gene3D" id="1.10.510.10">
    <property type="entry name" value="Transferase(Phosphotransferase) domain 1"/>
    <property type="match status" value="1"/>
</dbReference>